<feature type="region of interest" description="Disordered" evidence="1">
    <location>
        <begin position="446"/>
        <end position="471"/>
    </location>
</feature>
<dbReference type="PANTHER" id="PTHR35701:SF1">
    <property type="entry name" value="OS11G0148400 PROTEIN"/>
    <property type="match status" value="1"/>
</dbReference>
<feature type="compositionally biased region" description="Polar residues" evidence="1">
    <location>
        <begin position="102"/>
        <end position="124"/>
    </location>
</feature>
<evidence type="ECO:0000313" key="3">
    <source>
        <dbReference type="EMBL" id="SPC78654.1"/>
    </source>
</evidence>
<feature type="compositionally biased region" description="Polar residues" evidence="1">
    <location>
        <begin position="449"/>
        <end position="462"/>
    </location>
</feature>
<organism evidence="3">
    <name type="scientific">Fagus sylvatica</name>
    <name type="common">Beechnut</name>
    <dbReference type="NCBI Taxonomy" id="28930"/>
    <lineage>
        <taxon>Eukaryota</taxon>
        <taxon>Viridiplantae</taxon>
        <taxon>Streptophyta</taxon>
        <taxon>Embryophyta</taxon>
        <taxon>Tracheophyta</taxon>
        <taxon>Spermatophyta</taxon>
        <taxon>Magnoliopsida</taxon>
        <taxon>eudicotyledons</taxon>
        <taxon>Gunneridae</taxon>
        <taxon>Pentapetalae</taxon>
        <taxon>rosids</taxon>
        <taxon>fabids</taxon>
        <taxon>Fagales</taxon>
        <taxon>Fagaceae</taxon>
        <taxon>Fagus</taxon>
    </lineage>
</organism>
<dbReference type="InterPro" id="IPR059024">
    <property type="entry name" value="SYNRG_C"/>
</dbReference>
<dbReference type="EMBL" id="OIVN01000341">
    <property type="protein sequence ID" value="SPC78654.1"/>
    <property type="molecule type" value="Genomic_DNA"/>
</dbReference>
<gene>
    <name evidence="3" type="ORF">FSB_LOCUS6536</name>
</gene>
<accession>A0A2N9EVN7</accession>
<name>A0A2N9EVN7_FAGSY</name>
<sequence>MRASAISTSSLLFPQPSTIPKSTLQFPPIHWSGSQKSGWTKPRGAIPLSIFGEEEIEGSGVDESRVGDGATVFAQEKKKKPDLGVNDLIANLYNRNRESESKNGSQLDFNGSGLNVNGSDSNGNKGFIDDDDGDDDDDDDGWEFKAAEMESGIGNGDSKLKEEGVLESPGLKVEAKVREDKEIQAGWENMEGARNTFGYGNGVHGPSDLFAASNGISNGSGQWDFGFNFNMSSMAKQDVFTSGLFPKSKDNDTANVVNSSAADNKVSFVENFWDFKDPFPEIGSKHKLEEPKVADTSPARVEALTFGSNGVGGPIDLFTVSNGLSQKSGKWDSGFNFSPSSVNGVISDPYSKSKQNDLVSSLVDENDGADENFWEFKDAFSESGSKHKSEEPKVADISPASVAVIYDANGASNPKDSLVASNGVSHKSGEWEFEFNFNPTYVTQDDVISGSNSESKQNNLSSLPVDENDEYDENFGEFKDAFSETGSKHEEESKVADYTTAVVEAPAFGGEIQRNEVRSENHREPLPMSIFSDGKLESDDSSILQDSTFTLTSNPRSSIQSPGSNTSINDLISSLYSQAKQNASVNNTPKASDHEVHSTPTVFESDLVNGDDDFDDDSWDFKAAVSGTRAEDQTSDIDLGDSQKKLSTTLELNDCVDFYCKLKDELCLIALCHLDNLKKAQSTAALSGEEAKAKALDEEIQEPKFQVLESEYELSRRLSLAEKDIRSAIELLKDVASTLTILKLGSVEEQHYYISTWSKIVSVCAQELKHGALIWNESSQKNVQSQILSEPQGKRYILALGEIYRVVEVLRASTKLYKPWIILTSMDTTGLVGLLSECYSTWASSGLEDALKSISDRIDFEYDGTIKELLESIKYIHDIDALALQNHFFSGQQPICRLSALSTGIVPGLRLVVWNGEHYFLTLANLWANLISIDPPI</sequence>
<proteinExistence type="predicted"/>
<evidence type="ECO:0000259" key="2">
    <source>
        <dbReference type="Pfam" id="PF25999"/>
    </source>
</evidence>
<evidence type="ECO:0000256" key="1">
    <source>
        <dbReference type="SAM" id="MobiDB-lite"/>
    </source>
</evidence>
<dbReference type="AlphaFoldDB" id="A0A2N9EVN7"/>
<feature type="compositionally biased region" description="Acidic residues" evidence="1">
    <location>
        <begin position="129"/>
        <end position="141"/>
    </location>
</feature>
<dbReference type="PANTHER" id="PTHR35701">
    <property type="entry name" value="OS11G0148400 PROTEIN"/>
    <property type="match status" value="1"/>
</dbReference>
<dbReference type="Pfam" id="PF25999">
    <property type="entry name" value="SYNRG_C"/>
    <property type="match status" value="1"/>
</dbReference>
<reference evidence="3" key="1">
    <citation type="submission" date="2018-02" db="EMBL/GenBank/DDBJ databases">
        <authorList>
            <person name="Cohen D.B."/>
            <person name="Kent A.D."/>
        </authorList>
    </citation>
    <scope>NUCLEOTIDE SEQUENCE</scope>
</reference>
<feature type="domain" description="Synergin gamma C-terminal" evidence="2">
    <location>
        <begin position="746"/>
        <end position="936"/>
    </location>
</feature>
<protein>
    <recommendedName>
        <fullName evidence="2">Synergin gamma C-terminal domain-containing protein</fullName>
    </recommendedName>
</protein>
<feature type="region of interest" description="Disordered" evidence="1">
    <location>
        <begin position="96"/>
        <end position="142"/>
    </location>
</feature>